<name>A0A934NJV6_9FLAO</name>
<sequence length="59" mass="7126">MAKPAWQCLDTLYWHGLMPYRKKDTSTLEFQRQLYHSRYDTLWYLTLRIGGAIAKRADF</sequence>
<protein>
    <submittedName>
        <fullName evidence="1">Uncharacterized protein</fullName>
    </submittedName>
</protein>
<dbReference type="EMBL" id="JAEHJZ010000036">
    <property type="protein sequence ID" value="MBJ7882014.1"/>
    <property type="molecule type" value="Genomic_DNA"/>
</dbReference>
<evidence type="ECO:0000313" key="1">
    <source>
        <dbReference type="EMBL" id="MBJ7882014.1"/>
    </source>
</evidence>
<evidence type="ECO:0000313" key="2">
    <source>
        <dbReference type="Proteomes" id="UP000662373"/>
    </source>
</evidence>
<proteinExistence type="predicted"/>
<accession>A0A934NJV6</accession>
<reference evidence="1 2" key="1">
    <citation type="submission" date="2020-09" db="EMBL/GenBank/DDBJ databases">
        <title>Draft genome of Gelidibacter salicanalis PAMC21136.</title>
        <authorList>
            <person name="Park H."/>
        </authorList>
    </citation>
    <scope>NUCLEOTIDE SEQUENCE [LARGE SCALE GENOMIC DNA]</scope>
    <source>
        <strain evidence="1 2">PAMC21136</strain>
    </source>
</reference>
<dbReference type="Proteomes" id="UP000662373">
    <property type="component" value="Unassembled WGS sequence"/>
</dbReference>
<organism evidence="1 2">
    <name type="scientific">Gelidibacter salicanalis</name>
    <dbReference type="NCBI Taxonomy" id="291193"/>
    <lineage>
        <taxon>Bacteria</taxon>
        <taxon>Pseudomonadati</taxon>
        <taxon>Bacteroidota</taxon>
        <taxon>Flavobacteriia</taxon>
        <taxon>Flavobacteriales</taxon>
        <taxon>Flavobacteriaceae</taxon>
        <taxon>Gelidibacter</taxon>
    </lineage>
</organism>
<comment type="caution">
    <text evidence="1">The sequence shown here is derived from an EMBL/GenBank/DDBJ whole genome shotgun (WGS) entry which is preliminary data.</text>
</comment>
<gene>
    <name evidence="1" type="ORF">JEM65_15365</name>
</gene>
<dbReference type="AlphaFoldDB" id="A0A934NJV6"/>
<keyword evidence="2" id="KW-1185">Reference proteome</keyword>
<dbReference type="RefSeq" id="WP_199601338.1">
    <property type="nucleotide sequence ID" value="NZ_JAEHJZ010000036.1"/>
</dbReference>